<dbReference type="RefSeq" id="WP_343841623.1">
    <property type="nucleotide sequence ID" value="NZ_BAAADO010000005.1"/>
</dbReference>
<organism evidence="2 3">
    <name type="scientific">Salinibacillus aidingensis</name>
    <dbReference type="NCBI Taxonomy" id="237684"/>
    <lineage>
        <taxon>Bacteria</taxon>
        <taxon>Bacillati</taxon>
        <taxon>Bacillota</taxon>
        <taxon>Bacilli</taxon>
        <taxon>Bacillales</taxon>
        <taxon>Bacillaceae</taxon>
        <taxon>Salinibacillus</taxon>
    </lineage>
</organism>
<feature type="transmembrane region" description="Helical" evidence="1">
    <location>
        <begin position="6"/>
        <end position="25"/>
    </location>
</feature>
<sequence>MALGWLIGLIVAAILGTTLAILIGTMNKKVVPDKRETLILGSPIFIFTGRDGIMSSL</sequence>
<dbReference type="EMBL" id="BAAADO010000005">
    <property type="protein sequence ID" value="GAA0496983.1"/>
    <property type="molecule type" value="Genomic_DNA"/>
</dbReference>
<comment type="caution">
    <text evidence="2">The sequence shown here is derived from an EMBL/GenBank/DDBJ whole genome shotgun (WGS) entry which is preliminary data.</text>
</comment>
<protein>
    <submittedName>
        <fullName evidence="2">Uncharacterized protein</fullName>
    </submittedName>
</protein>
<keyword evidence="1" id="KW-0812">Transmembrane</keyword>
<evidence type="ECO:0000256" key="1">
    <source>
        <dbReference type="SAM" id="Phobius"/>
    </source>
</evidence>
<accession>A0ABN1BG20</accession>
<evidence type="ECO:0000313" key="2">
    <source>
        <dbReference type="EMBL" id="GAA0496983.1"/>
    </source>
</evidence>
<reference evidence="2 3" key="1">
    <citation type="journal article" date="2019" name="Int. J. Syst. Evol. Microbiol.">
        <title>The Global Catalogue of Microorganisms (GCM) 10K type strain sequencing project: providing services to taxonomists for standard genome sequencing and annotation.</title>
        <authorList>
            <consortium name="The Broad Institute Genomics Platform"/>
            <consortium name="The Broad Institute Genome Sequencing Center for Infectious Disease"/>
            <person name="Wu L."/>
            <person name="Ma J."/>
        </authorList>
    </citation>
    <scope>NUCLEOTIDE SEQUENCE [LARGE SCALE GENOMIC DNA]</scope>
    <source>
        <strain evidence="2 3">JCM 12389</strain>
    </source>
</reference>
<dbReference type="Proteomes" id="UP001500880">
    <property type="component" value="Unassembled WGS sequence"/>
</dbReference>
<name>A0ABN1BG20_9BACI</name>
<gene>
    <name evidence="2" type="ORF">GCM10008986_24940</name>
</gene>
<proteinExistence type="predicted"/>
<keyword evidence="1" id="KW-1133">Transmembrane helix</keyword>
<evidence type="ECO:0000313" key="3">
    <source>
        <dbReference type="Proteomes" id="UP001500880"/>
    </source>
</evidence>
<keyword evidence="3" id="KW-1185">Reference proteome</keyword>
<keyword evidence="1" id="KW-0472">Membrane</keyword>